<feature type="transmembrane region" description="Helical" evidence="1">
    <location>
        <begin position="498"/>
        <end position="519"/>
    </location>
</feature>
<comment type="caution">
    <text evidence="2">The sequence shown here is derived from an EMBL/GenBank/DDBJ whole genome shotgun (WGS) entry which is preliminary data.</text>
</comment>
<keyword evidence="3" id="KW-1185">Reference proteome</keyword>
<dbReference type="RefSeq" id="WP_224193070.1">
    <property type="nucleotide sequence ID" value="NZ_JAIRAU010000026.1"/>
</dbReference>
<dbReference type="EMBL" id="JAIRAU010000026">
    <property type="protein sequence ID" value="MBZ5711305.1"/>
    <property type="molecule type" value="Genomic_DNA"/>
</dbReference>
<dbReference type="InterPro" id="IPR036259">
    <property type="entry name" value="MFS_trans_sf"/>
</dbReference>
<keyword evidence="1" id="KW-0812">Transmembrane</keyword>
<feature type="transmembrane region" description="Helical" evidence="1">
    <location>
        <begin position="342"/>
        <end position="364"/>
    </location>
</feature>
<evidence type="ECO:0000256" key="1">
    <source>
        <dbReference type="SAM" id="Phobius"/>
    </source>
</evidence>
<accession>A0ABS7TSV9</accession>
<evidence type="ECO:0000313" key="2">
    <source>
        <dbReference type="EMBL" id="MBZ5711305.1"/>
    </source>
</evidence>
<evidence type="ECO:0000313" key="3">
    <source>
        <dbReference type="Proteomes" id="UP001139031"/>
    </source>
</evidence>
<proteinExistence type="predicted"/>
<dbReference type="Proteomes" id="UP001139031">
    <property type="component" value="Unassembled WGS sequence"/>
</dbReference>
<organism evidence="2 3">
    <name type="scientific">Nannocystis pusilla</name>
    <dbReference type="NCBI Taxonomy" id="889268"/>
    <lineage>
        <taxon>Bacteria</taxon>
        <taxon>Pseudomonadati</taxon>
        <taxon>Myxococcota</taxon>
        <taxon>Polyangia</taxon>
        <taxon>Nannocystales</taxon>
        <taxon>Nannocystaceae</taxon>
        <taxon>Nannocystis</taxon>
    </lineage>
</organism>
<reference evidence="2" key="1">
    <citation type="submission" date="2021-08" db="EMBL/GenBank/DDBJ databases">
        <authorList>
            <person name="Stevens D.C."/>
        </authorList>
    </citation>
    <scope>NUCLEOTIDE SEQUENCE</scope>
    <source>
        <strain evidence="2">DSM 53165</strain>
    </source>
</reference>
<keyword evidence="1" id="KW-0472">Membrane</keyword>
<gene>
    <name evidence="2" type="ORF">K7C98_18835</name>
</gene>
<keyword evidence="1" id="KW-1133">Transmembrane helix</keyword>
<protein>
    <recommendedName>
        <fullName evidence="4">PEGA domain-containing protein</fullName>
    </recommendedName>
</protein>
<sequence>MRAVVADSWTVAVALALAVGGLPHSAGAEPTPGAEPTIEESLAQVVAEVEAEAQMELPAELVAPPVPALAEARQMEADLRFAEAARIYEAQWQATADARFLYHAAVAHARAGHHAVARRLHEQCLTTMQGRGAPSQLAKRWLELAILREALATKRVYLTLVESLPGGLTAVPPGTLATARTVLRKLGAAGEAVPGDSFEIRGRLPDELRLDPGPWSVQVEVPGFVPQALQVVVGDDSPPWQVVLYRRKIVVDLRFSPERALRGAQLELQAVDHASPFALRRPLLGPTTTVTLTPGAWRLQVDARRHVADVNLAVGTGMGPIDVTLHRRRPVDDQRLVRDRKLVVGLLGTFAATYATSVVLLVLAASADTRAAKRDAAAHKGAGVDPKMPGEIEAAAAAAIEATYPAAQFHRDLEYAGDLHTAGAVLAGVGLGALLSGLPAASRAQRRAPVIELGLGAALLAGGGGWLGYALGERERLLADPDQRVLPSRLDRTDGHRIAASLFTGVGLGLVVFSGVVLARDAADRRKRARAITAAPWAAPGLAGWSLAGRF</sequence>
<name>A0ABS7TSV9_9BACT</name>
<evidence type="ECO:0008006" key="4">
    <source>
        <dbReference type="Google" id="ProtNLM"/>
    </source>
</evidence>
<dbReference type="SUPFAM" id="SSF103473">
    <property type="entry name" value="MFS general substrate transporter"/>
    <property type="match status" value="1"/>
</dbReference>
<feature type="transmembrane region" description="Helical" evidence="1">
    <location>
        <begin position="450"/>
        <end position="471"/>
    </location>
</feature>